<dbReference type="Proteomes" id="UP000813462">
    <property type="component" value="Unassembled WGS sequence"/>
</dbReference>
<sequence>MDPLPPPPPPSLQPPPATASTTTVSGAGNSVTTTFPAVFPVPVPTTNTSAPPAEAQNHITHAAANPSPGPTHAMIYTAIGALKEKNGSSKRAIAKFIERAYTDLPPTHSALLTHHLKRLKNNGHLVMVKKSYKLPRSDSSSASAASAVPAASSSPTPTLPTGASRGRGRPPKPKPTLTAQPNLQPLAQPIPQPAETNTNNTNTNVNNIQQNAQPVLVALGLVDDPNPVLVKKSPGRPRKVVTSVGQGVGPAFGKRGRGRPVGSKVKKSPGRPRKPKSVTAVMGPKRGRGRPSKAEPKTMVIPYAGAAAAATTTNVPVVAAFEPNTVANSVVAMSPRPRGRPKKVPGLGAGGVLGVSAGILAGKRRGRPPKVAGVIKKPKKHGARPVGRPRKKNTTIPFTEASESLLVANGDLKRKLEYVQLKVRQAVIALKPQLSHESPATAIAAVQELEEIATMDINAPFREEPQVLQLPLHQQPQPQQHPQPQLQPDQQQQQLLFQN</sequence>
<accession>A0A978VE10</accession>
<keyword evidence="2" id="KW-0238">DNA-binding</keyword>
<feature type="compositionally biased region" description="Low complexity" evidence="4">
    <location>
        <begin position="18"/>
        <end position="32"/>
    </location>
</feature>
<proteinExistence type="predicted"/>
<dbReference type="InterPro" id="IPR036388">
    <property type="entry name" value="WH-like_DNA-bd_sf"/>
</dbReference>
<evidence type="ECO:0000256" key="3">
    <source>
        <dbReference type="ARBA" id="ARBA00023242"/>
    </source>
</evidence>
<dbReference type="GO" id="GO:0031492">
    <property type="term" value="F:nucleosomal DNA binding"/>
    <property type="evidence" value="ECO:0007669"/>
    <property type="project" value="TreeGrafter"/>
</dbReference>
<dbReference type="PRINTS" id="PR00929">
    <property type="entry name" value="ATHOOK"/>
</dbReference>
<dbReference type="InterPro" id="IPR036390">
    <property type="entry name" value="WH_DNA-bd_sf"/>
</dbReference>
<feature type="region of interest" description="Disordered" evidence="4">
    <location>
        <begin position="1"/>
        <end position="32"/>
    </location>
</feature>
<feature type="compositionally biased region" description="Pro residues" evidence="4">
    <location>
        <begin position="1"/>
        <end position="17"/>
    </location>
</feature>
<dbReference type="PANTHER" id="PTHR11467">
    <property type="entry name" value="HISTONE H1"/>
    <property type="match status" value="1"/>
</dbReference>
<dbReference type="GO" id="GO:0003690">
    <property type="term" value="F:double-stranded DNA binding"/>
    <property type="evidence" value="ECO:0007669"/>
    <property type="project" value="TreeGrafter"/>
</dbReference>
<dbReference type="SUPFAM" id="SSF46785">
    <property type="entry name" value="Winged helix' DNA-binding domain"/>
    <property type="match status" value="1"/>
</dbReference>
<dbReference type="GO" id="GO:0030261">
    <property type="term" value="P:chromosome condensation"/>
    <property type="evidence" value="ECO:0007669"/>
    <property type="project" value="TreeGrafter"/>
</dbReference>
<feature type="compositionally biased region" description="Low complexity" evidence="4">
    <location>
        <begin position="175"/>
        <end position="205"/>
    </location>
</feature>
<dbReference type="GO" id="GO:0045910">
    <property type="term" value="P:negative regulation of DNA recombination"/>
    <property type="evidence" value="ECO:0007669"/>
    <property type="project" value="TreeGrafter"/>
</dbReference>
<dbReference type="Pfam" id="PF00538">
    <property type="entry name" value="Linker_histone"/>
    <property type="match status" value="1"/>
</dbReference>
<feature type="region of interest" description="Disordered" evidence="4">
    <location>
        <begin position="471"/>
        <end position="499"/>
    </location>
</feature>
<dbReference type="Gene3D" id="1.10.10.10">
    <property type="entry name" value="Winged helix-like DNA-binding domain superfamily/Winged helix DNA-binding domain"/>
    <property type="match status" value="1"/>
</dbReference>
<dbReference type="EMBL" id="JAEACU010000005">
    <property type="protein sequence ID" value="KAH7528599.1"/>
    <property type="molecule type" value="Genomic_DNA"/>
</dbReference>
<feature type="region of interest" description="Disordered" evidence="4">
    <location>
        <begin position="228"/>
        <end position="295"/>
    </location>
</feature>
<gene>
    <name evidence="6" type="ORF">FEM48_Zijuj05G0089100</name>
</gene>
<evidence type="ECO:0000259" key="5">
    <source>
        <dbReference type="PROSITE" id="PS51504"/>
    </source>
</evidence>
<dbReference type="PROSITE" id="PS51504">
    <property type="entry name" value="H15"/>
    <property type="match status" value="1"/>
</dbReference>
<feature type="compositionally biased region" description="Basic residues" evidence="4">
    <location>
        <begin position="254"/>
        <end position="276"/>
    </location>
</feature>
<reference evidence="6" key="1">
    <citation type="journal article" date="2021" name="Front. Plant Sci.">
        <title>Chromosome-Scale Genome Assembly for Chinese Sour Jujube and Insights Into Its Genome Evolution and Domestication Signature.</title>
        <authorList>
            <person name="Shen L.-Y."/>
            <person name="Luo H."/>
            <person name="Wang X.-L."/>
            <person name="Wang X.-M."/>
            <person name="Qiu X.-J."/>
            <person name="Liu H."/>
            <person name="Zhou S.-S."/>
            <person name="Jia K.-H."/>
            <person name="Nie S."/>
            <person name="Bao Y.-T."/>
            <person name="Zhang R.-G."/>
            <person name="Yun Q.-Z."/>
            <person name="Chai Y.-H."/>
            <person name="Lu J.-Y."/>
            <person name="Li Y."/>
            <person name="Zhao S.-W."/>
            <person name="Mao J.-F."/>
            <person name="Jia S.-G."/>
            <person name="Mao Y.-M."/>
        </authorList>
    </citation>
    <scope>NUCLEOTIDE SEQUENCE</scope>
    <source>
        <strain evidence="6">AT0</strain>
        <tissue evidence="6">Leaf</tissue>
    </source>
</reference>
<evidence type="ECO:0000256" key="2">
    <source>
        <dbReference type="ARBA" id="ARBA00023125"/>
    </source>
</evidence>
<feature type="compositionally biased region" description="Low complexity" evidence="4">
    <location>
        <begin position="137"/>
        <end position="164"/>
    </location>
</feature>
<feature type="domain" description="H15" evidence="5">
    <location>
        <begin position="67"/>
        <end position="136"/>
    </location>
</feature>
<dbReference type="CDD" id="cd00073">
    <property type="entry name" value="H15"/>
    <property type="match status" value="1"/>
</dbReference>
<dbReference type="InterPro" id="IPR005818">
    <property type="entry name" value="Histone_H1/H5_H15"/>
</dbReference>
<dbReference type="PANTHER" id="PTHR11467:SF29">
    <property type="entry name" value="OS03G0711600 PROTEIN"/>
    <property type="match status" value="1"/>
</dbReference>
<dbReference type="SMART" id="SM00526">
    <property type="entry name" value="H15"/>
    <property type="match status" value="1"/>
</dbReference>
<feature type="region of interest" description="Disordered" evidence="4">
    <location>
        <begin position="134"/>
        <end position="205"/>
    </location>
</feature>
<comment type="caution">
    <text evidence="6">The sequence shown here is derived from an EMBL/GenBank/DDBJ whole genome shotgun (WGS) entry which is preliminary data.</text>
</comment>
<dbReference type="AlphaFoldDB" id="A0A978VE10"/>
<evidence type="ECO:0000256" key="4">
    <source>
        <dbReference type="SAM" id="MobiDB-lite"/>
    </source>
</evidence>
<name>A0A978VE10_ZIZJJ</name>
<protein>
    <recommendedName>
        <fullName evidence="5">H15 domain-containing protein</fullName>
    </recommendedName>
</protein>
<dbReference type="GO" id="GO:0006334">
    <property type="term" value="P:nucleosome assembly"/>
    <property type="evidence" value="ECO:0007669"/>
    <property type="project" value="InterPro"/>
</dbReference>
<dbReference type="InterPro" id="IPR017956">
    <property type="entry name" value="AT_hook_DNA-bd_motif"/>
</dbReference>
<dbReference type="GO" id="GO:0000786">
    <property type="term" value="C:nucleosome"/>
    <property type="evidence" value="ECO:0007669"/>
    <property type="project" value="InterPro"/>
</dbReference>
<evidence type="ECO:0000313" key="7">
    <source>
        <dbReference type="Proteomes" id="UP000813462"/>
    </source>
</evidence>
<comment type="subcellular location">
    <subcellularLocation>
        <location evidence="1">Nucleus</location>
    </subcellularLocation>
</comment>
<evidence type="ECO:0000313" key="6">
    <source>
        <dbReference type="EMBL" id="KAH7528599.1"/>
    </source>
</evidence>
<dbReference type="GO" id="GO:0005730">
    <property type="term" value="C:nucleolus"/>
    <property type="evidence" value="ECO:0007669"/>
    <property type="project" value="TreeGrafter"/>
</dbReference>
<organism evidence="6 7">
    <name type="scientific">Ziziphus jujuba var. spinosa</name>
    <dbReference type="NCBI Taxonomy" id="714518"/>
    <lineage>
        <taxon>Eukaryota</taxon>
        <taxon>Viridiplantae</taxon>
        <taxon>Streptophyta</taxon>
        <taxon>Embryophyta</taxon>
        <taxon>Tracheophyta</taxon>
        <taxon>Spermatophyta</taxon>
        <taxon>Magnoliopsida</taxon>
        <taxon>eudicotyledons</taxon>
        <taxon>Gunneridae</taxon>
        <taxon>Pentapetalae</taxon>
        <taxon>rosids</taxon>
        <taxon>fabids</taxon>
        <taxon>Rosales</taxon>
        <taxon>Rhamnaceae</taxon>
        <taxon>Paliureae</taxon>
        <taxon>Ziziphus</taxon>
    </lineage>
</organism>
<dbReference type="FunFam" id="1.10.10.10:FF:000637">
    <property type="entry name" value="Histone H1.2"/>
    <property type="match status" value="1"/>
</dbReference>
<keyword evidence="3" id="KW-0539">Nucleus</keyword>
<dbReference type="SMART" id="SM00384">
    <property type="entry name" value="AT_hook"/>
    <property type="match status" value="7"/>
</dbReference>
<evidence type="ECO:0000256" key="1">
    <source>
        <dbReference type="ARBA" id="ARBA00004123"/>
    </source>
</evidence>